<dbReference type="Pfam" id="PF02518">
    <property type="entry name" value="HATPase_c"/>
    <property type="match status" value="1"/>
</dbReference>
<dbReference type="Gene3D" id="1.20.5.1930">
    <property type="match status" value="1"/>
</dbReference>
<name>A0A171DMY7_9ACTN</name>
<dbReference type="Proteomes" id="UP000077701">
    <property type="component" value="Unassembled WGS sequence"/>
</dbReference>
<evidence type="ECO:0000256" key="7">
    <source>
        <dbReference type="ARBA" id="ARBA00022840"/>
    </source>
</evidence>
<dbReference type="PANTHER" id="PTHR24421">
    <property type="entry name" value="NITRATE/NITRITE SENSOR PROTEIN NARX-RELATED"/>
    <property type="match status" value="1"/>
</dbReference>
<keyword evidence="3" id="KW-0597">Phosphoprotein</keyword>
<reference evidence="12" key="2">
    <citation type="submission" date="2016-04" db="EMBL/GenBank/DDBJ databases">
        <title>Planomonospora sphaerica JCM9374 whole genome shotgun sequence.</title>
        <authorList>
            <person name="Suzuki T."/>
            <person name="Dohra H."/>
            <person name="Kodani S."/>
        </authorList>
    </citation>
    <scope>NUCLEOTIDE SEQUENCE [LARGE SCALE GENOMIC DNA]</scope>
    <source>
        <strain evidence="12">JCM 9374</strain>
    </source>
</reference>
<evidence type="ECO:0000259" key="10">
    <source>
        <dbReference type="SMART" id="SM00387"/>
    </source>
</evidence>
<dbReference type="Pfam" id="PF07730">
    <property type="entry name" value="HisKA_3"/>
    <property type="match status" value="1"/>
</dbReference>
<evidence type="ECO:0000256" key="8">
    <source>
        <dbReference type="ARBA" id="ARBA00023012"/>
    </source>
</evidence>
<protein>
    <recommendedName>
        <fullName evidence="2">histidine kinase</fullName>
        <ecNumber evidence="2">2.7.13.3</ecNumber>
    </recommendedName>
</protein>
<feature type="transmembrane region" description="Helical" evidence="9">
    <location>
        <begin position="146"/>
        <end position="167"/>
    </location>
</feature>
<keyword evidence="9" id="KW-0472">Membrane</keyword>
<evidence type="ECO:0000256" key="5">
    <source>
        <dbReference type="ARBA" id="ARBA00022741"/>
    </source>
</evidence>
<dbReference type="PANTHER" id="PTHR24421:SF10">
    <property type="entry name" value="NITRATE_NITRITE SENSOR PROTEIN NARQ"/>
    <property type="match status" value="1"/>
</dbReference>
<dbReference type="STRING" id="161355.PS9374_06092"/>
<dbReference type="SUPFAM" id="SSF55874">
    <property type="entry name" value="ATPase domain of HSP90 chaperone/DNA topoisomerase II/histidine kinase"/>
    <property type="match status" value="1"/>
</dbReference>
<dbReference type="InterPro" id="IPR011712">
    <property type="entry name" value="Sig_transdc_His_kin_sub3_dim/P"/>
</dbReference>
<gene>
    <name evidence="11" type="ORF">PS9374_06092</name>
</gene>
<evidence type="ECO:0000256" key="4">
    <source>
        <dbReference type="ARBA" id="ARBA00022679"/>
    </source>
</evidence>
<dbReference type="CDD" id="cd16917">
    <property type="entry name" value="HATPase_UhpB-NarQ-NarX-like"/>
    <property type="match status" value="1"/>
</dbReference>
<feature type="transmembrane region" description="Helical" evidence="9">
    <location>
        <begin position="111"/>
        <end position="134"/>
    </location>
</feature>
<organism evidence="11 12">
    <name type="scientific">Planomonospora sphaerica</name>
    <dbReference type="NCBI Taxonomy" id="161355"/>
    <lineage>
        <taxon>Bacteria</taxon>
        <taxon>Bacillati</taxon>
        <taxon>Actinomycetota</taxon>
        <taxon>Actinomycetes</taxon>
        <taxon>Streptosporangiales</taxon>
        <taxon>Streptosporangiaceae</taxon>
        <taxon>Planomonospora</taxon>
    </lineage>
</organism>
<comment type="caution">
    <text evidence="11">The sequence shown here is derived from an EMBL/GenBank/DDBJ whole genome shotgun (WGS) entry which is preliminary data.</text>
</comment>
<dbReference type="EC" id="2.7.13.3" evidence="2"/>
<feature type="transmembrane region" description="Helical" evidence="9">
    <location>
        <begin position="21"/>
        <end position="39"/>
    </location>
</feature>
<keyword evidence="7" id="KW-0067">ATP-binding</keyword>
<dbReference type="Gene3D" id="3.30.565.10">
    <property type="entry name" value="Histidine kinase-like ATPase, C-terminal domain"/>
    <property type="match status" value="1"/>
</dbReference>
<evidence type="ECO:0000256" key="2">
    <source>
        <dbReference type="ARBA" id="ARBA00012438"/>
    </source>
</evidence>
<keyword evidence="4" id="KW-0808">Transferase</keyword>
<proteinExistence type="predicted"/>
<dbReference type="AlphaFoldDB" id="A0A171DMY7"/>
<evidence type="ECO:0000313" key="11">
    <source>
        <dbReference type="EMBL" id="GAT70410.1"/>
    </source>
</evidence>
<dbReference type="InterPro" id="IPR050482">
    <property type="entry name" value="Sensor_HK_TwoCompSys"/>
</dbReference>
<feature type="transmembrane region" description="Helical" evidence="9">
    <location>
        <begin position="45"/>
        <end position="62"/>
    </location>
</feature>
<keyword evidence="6 11" id="KW-0418">Kinase</keyword>
<dbReference type="InterPro" id="IPR036890">
    <property type="entry name" value="HATPase_C_sf"/>
</dbReference>
<dbReference type="GO" id="GO:0000155">
    <property type="term" value="F:phosphorelay sensor kinase activity"/>
    <property type="evidence" value="ECO:0007669"/>
    <property type="project" value="InterPro"/>
</dbReference>
<comment type="catalytic activity">
    <reaction evidence="1">
        <text>ATP + protein L-histidine = ADP + protein N-phospho-L-histidine.</text>
        <dbReference type="EC" id="2.7.13.3"/>
    </reaction>
</comment>
<accession>A0A171DMY7</accession>
<keyword evidence="9" id="KW-1133">Transmembrane helix</keyword>
<evidence type="ECO:0000256" key="6">
    <source>
        <dbReference type="ARBA" id="ARBA00022777"/>
    </source>
</evidence>
<keyword evidence="5" id="KW-0547">Nucleotide-binding</keyword>
<dbReference type="GO" id="GO:0005524">
    <property type="term" value="F:ATP binding"/>
    <property type="evidence" value="ECO:0007669"/>
    <property type="project" value="UniProtKB-KW"/>
</dbReference>
<sequence>MRSGRSLAGMSLSRPVPWVSPVLYGAVLAAGVYAWLAGFGDTRPALFAGGLAALAGLDLLEARRHPEGTPRRQAAVLLGARIALFAAVAAADGSGLSRALFVLVPFTAYFAFGRTAAVVLAVACALSLAVAGAVADPRWYADPEQVSDLLMFSVGLVLAVAMAAVAVEERRARTELAASAARVAELSAAAERNRVARDIHDDLGHHLTAVVVLLEKAAAFRELDAATADRAVADAHGSARRALGDVRRSVRTLREEGGGSFNLADALAELVEGQADDGVAVALELAGDERGHDPAALRAVYRAAQEGITNARRHARATRVTVAATLGAAGAELVVSDDGRGFAPEREGYGLLGMRERVHLAGGRVDIGAAPGGGTRLTVTIPRRTAP</sequence>
<evidence type="ECO:0000313" key="12">
    <source>
        <dbReference type="Proteomes" id="UP000077701"/>
    </source>
</evidence>
<dbReference type="EMBL" id="BDCX01000017">
    <property type="protein sequence ID" value="GAT70410.1"/>
    <property type="molecule type" value="Genomic_DNA"/>
</dbReference>
<dbReference type="GO" id="GO:0016020">
    <property type="term" value="C:membrane"/>
    <property type="evidence" value="ECO:0007669"/>
    <property type="project" value="InterPro"/>
</dbReference>
<dbReference type="GO" id="GO:0046983">
    <property type="term" value="F:protein dimerization activity"/>
    <property type="evidence" value="ECO:0007669"/>
    <property type="project" value="InterPro"/>
</dbReference>
<evidence type="ECO:0000256" key="9">
    <source>
        <dbReference type="SAM" id="Phobius"/>
    </source>
</evidence>
<keyword evidence="12" id="KW-1185">Reference proteome</keyword>
<keyword evidence="9" id="KW-0812">Transmembrane</keyword>
<evidence type="ECO:0000256" key="3">
    <source>
        <dbReference type="ARBA" id="ARBA00022553"/>
    </source>
</evidence>
<dbReference type="SMART" id="SM00387">
    <property type="entry name" value="HATPase_c"/>
    <property type="match status" value="1"/>
</dbReference>
<feature type="domain" description="Histidine kinase/HSP90-like ATPase" evidence="10">
    <location>
        <begin position="295"/>
        <end position="385"/>
    </location>
</feature>
<keyword evidence="8" id="KW-0902">Two-component regulatory system</keyword>
<reference evidence="11 12" key="1">
    <citation type="journal article" date="2016" name="Genome Announc.">
        <title>Draft Genome Sequence of Planomonospora sphaerica JCM9374, a Rare Actinomycete.</title>
        <authorList>
            <person name="Dohra H."/>
            <person name="Suzuki T."/>
            <person name="Inoue Y."/>
            <person name="Kodani S."/>
        </authorList>
    </citation>
    <scope>NUCLEOTIDE SEQUENCE [LARGE SCALE GENOMIC DNA]</scope>
    <source>
        <strain evidence="11 12">JCM 9374</strain>
    </source>
</reference>
<dbReference type="InterPro" id="IPR003594">
    <property type="entry name" value="HATPase_dom"/>
</dbReference>
<evidence type="ECO:0000256" key="1">
    <source>
        <dbReference type="ARBA" id="ARBA00000085"/>
    </source>
</evidence>